<reference evidence="1 2" key="1">
    <citation type="submission" date="2024-04" db="EMBL/GenBank/DDBJ databases">
        <authorList>
            <person name="Fracassetti M."/>
        </authorList>
    </citation>
    <scope>NUCLEOTIDE SEQUENCE [LARGE SCALE GENOMIC DNA]</scope>
</reference>
<proteinExistence type="predicted"/>
<dbReference type="EMBL" id="OZ034818">
    <property type="protein sequence ID" value="CAL1387359.1"/>
    <property type="molecule type" value="Genomic_DNA"/>
</dbReference>
<protein>
    <submittedName>
        <fullName evidence="1">Uncharacterized protein</fullName>
    </submittedName>
</protein>
<accession>A0AAV2ENH8</accession>
<organism evidence="1 2">
    <name type="scientific">Linum trigynum</name>
    <dbReference type="NCBI Taxonomy" id="586398"/>
    <lineage>
        <taxon>Eukaryota</taxon>
        <taxon>Viridiplantae</taxon>
        <taxon>Streptophyta</taxon>
        <taxon>Embryophyta</taxon>
        <taxon>Tracheophyta</taxon>
        <taxon>Spermatophyta</taxon>
        <taxon>Magnoliopsida</taxon>
        <taxon>eudicotyledons</taxon>
        <taxon>Gunneridae</taxon>
        <taxon>Pentapetalae</taxon>
        <taxon>rosids</taxon>
        <taxon>fabids</taxon>
        <taxon>Malpighiales</taxon>
        <taxon>Linaceae</taxon>
        <taxon>Linum</taxon>
    </lineage>
</organism>
<name>A0AAV2ENH8_9ROSI</name>
<keyword evidence="2" id="KW-1185">Reference proteome</keyword>
<sequence length="105" mass="12103">MPTQGGTHPSPKLFKFEAAWLTHYDFQNFLNNNWNGQGNNFHLALQELFTSLVAWNKSVFGNVFQRKKRLVARIEGIERILATSFQPGLAKLHAKLEEELDKTME</sequence>
<dbReference type="AlphaFoldDB" id="A0AAV2ENH8"/>
<gene>
    <name evidence="1" type="ORF">LTRI10_LOCUS28350</name>
</gene>
<evidence type="ECO:0000313" key="1">
    <source>
        <dbReference type="EMBL" id="CAL1387359.1"/>
    </source>
</evidence>
<evidence type="ECO:0000313" key="2">
    <source>
        <dbReference type="Proteomes" id="UP001497516"/>
    </source>
</evidence>
<dbReference type="Proteomes" id="UP001497516">
    <property type="component" value="Chromosome 5"/>
</dbReference>